<dbReference type="InterPro" id="IPR003439">
    <property type="entry name" value="ABC_transporter-like_ATP-bd"/>
</dbReference>
<evidence type="ECO:0000256" key="2">
    <source>
        <dbReference type="ARBA" id="ARBA00022692"/>
    </source>
</evidence>
<dbReference type="PANTHER" id="PTHR24221:SF654">
    <property type="entry name" value="ATP-BINDING CASSETTE SUB-FAMILY B MEMBER 6"/>
    <property type="match status" value="1"/>
</dbReference>
<organism evidence="11 12">
    <name type="scientific">Streptosporangium oxazolinicum</name>
    <dbReference type="NCBI Taxonomy" id="909287"/>
    <lineage>
        <taxon>Bacteria</taxon>
        <taxon>Bacillati</taxon>
        <taxon>Actinomycetota</taxon>
        <taxon>Actinomycetes</taxon>
        <taxon>Streptosporangiales</taxon>
        <taxon>Streptosporangiaceae</taxon>
        <taxon>Streptosporangium</taxon>
    </lineage>
</organism>
<dbReference type="InterPro" id="IPR027417">
    <property type="entry name" value="P-loop_NTPase"/>
</dbReference>
<dbReference type="EMBL" id="BAABAQ010000003">
    <property type="protein sequence ID" value="GAA4187385.1"/>
    <property type="molecule type" value="Genomic_DNA"/>
</dbReference>
<evidence type="ECO:0000256" key="5">
    <source>
        <dbReference type="ARBA" id="ARBA00022989"/>
    </source>
</evidence>
<evidence type="ECO:0000313" key="12">
    <source>
        <dbReference type="Proteomes" id="UP001501251"/>
    </source>
</evidence>
<feature type="region of interest" description="Disordered" evidence="7">
    <location>
        <begin position="1"/>
        <end position="50"/>
    </location>
</feature>
<dbReference type="Gene3D" id="1.20.1560.10">
    <property type="entry name" value="ABC transporter type 1, transmembrane domain"/>
    <property type="match status" value="1"/>
</dbReference>
<dbReference type="Pfam" id="PF00005">
    <property type="entry name" value="ABC_tran"/>
    <property type="match status" value="1"/>
</dbReference>
<accession>A0ABP8API1</accession>
<name>A0ABP8API1_9ACTN</name>
<keyword evidence="6 8" id="KW-0472">Membrane</keyword>
<evidence type="ECO:0000259" key="10">
    <source>
        <dbReference type="PROSITE" id="PS50929"/>
    </source>
</evidence>
<comment type="subcellular location">
    <subcellularLocation>
        <location evidence="1">Cell membrane</location>
        <topology evidence="1">Multi-pass membrane protein</topology>
    </subcellularLocation>
</comment>
<dbReference type="SMART" id="SM00382">
    <property type="entry name" value="AAA"/>
    <property type="match status" value="1"/>
</dbReference>
<dbReference type="InterPro" id="IPR017871">
    <property type="entry name" value="ABC_transporter-like_CS"/>
</dbReference>
<keyword evidence="12" id="KW-1185">Reference proteome</keyword>
<keyword evidence="4 11" id="KW-0067">ATP-binding</keyword>
<evidence type="ECO:0000256" key="1">
    <source>
        <dbReference type="ARBA" id="ARBA00004651"/>
    </source>
</evidence>
<keyword evidence="3" id="KW-0547">Nucleotide-binding</keyword>
<feature type="transmembrane region" description="Helical" evidence="8">
    <location>
        <begin position="80"/>
        <end position="101"/>
    </location>
</feature>
<dbReference type="SUPFAM" id="SSF52540">
    <property type="entry name" value="P-loop containing nucleoside triphosphate hydrolases"/>
    <property type="match status" value="1"/>
</dbReference>
<dbReference type="InterPro" id="IPR036640">
    <property type="entry name" value="ABC1_TM_sf"/>
</dbReference>
<feature type="domain" description="ABC transporter" evidence="9">
    <location>
        <begin position="401"/>
        <end position="651"/>
    </location>
</feature>
<protein>
    <submittedName>
        <fullName evidence="11">ABC transporter ATP-binding protein</fullName>
    </submittedName>
</protein>
<dbReference type="Proteomes" id="UP001501251">
    <property type="component" value="Unassembled WGS sequence"/>
</dbReference>
<dbReference type="GO" id="GO:0005524">
    <property type="term" value="F:ATP binding"/>
    <property type="evidence" value="ECO:0007669"/>
    <property type="project" value="UniProtKB-KW"/>
</dbReference>
<evidence type="ECO:0000256" key="8">
    <source>
        <dbReference type="SAM" id="Phobius"/>
    </source>
</evidence>
<reference evidence="12" key="1">
    <citation type="journal article" date="2019" name="Int. J. Syst. Evol. Microbiol.">
        <title>The Global Catalogue of Microorganisms (GCM) 10K type strain sequencing project: providing services to taxonomists for standard genome sequencing and annotation.</title>
        <authorList>
            <consortium name="The Broad Institute Genomics Platform"/>
            <consortium name="The Broad Institute Genome Sequencing Center for Infectious Disease"/>
            <person name="Wu L."/>
            <person name="Ma J."/>
        </authorList>
    </citation>
    <scope>NUCLEOTIDE SEQUENCE [LARGE SCALE GENOMIC DNA]</scope>
    <source>
        <strain evidence="12">JCM 17388</strain>
    </source>
</reference>
<feature type="transmembrane region" description="Helical" evidence="8">
    <location>
        <begin position="221"/>
        <end position="238"/>
    </location>
</feature>
<dbReference type="SUPFAM" id="SSF90123">
    <property type="entry name" value="ABC transporter transmembrane region"/>
    <property type="match status" value="1"/>
</dbReference>
<evidence type="ECO:0000313" key="11">
    <source>
        <dbReference type="EMBL" id="GAA4187385.1"/>
    </source>
</evidence>
<keyword evidence="2 8" id="KW-0812">Transmembrane</keyword>
<evidence type="ECO:0000256" key="3">
    <source>
        <dbReference type="ARBA" id="ARBA00022741"/>
    </source>
</evidence>
<feature type="transmembrane region" description="Helical" evidence="8">
    <location>
        <begin position="310"/>
        <end position="329"/>
    </location>
</feature>
<feature type="compositionally biased region" description="Gly residues" evidence="7">
    <location>
        <begin position="33"/>
        <end position="50"/>
    </location>
</feature>
<dbReference type="InterPro" id="IPR003593">
    <property type="entry name" value="AAA+_ATPase"/>
</dbReference>
<dbReference type="InterPro" id="IPR011527">
    <property type="entry name" value="ABC1_TM_dom"/>
</dbReference>
<keyword evidence="5 8" id="KW-1133">Transmembrane helix</keyword>
<sequence length="662" mass="69166">MNAAQDPAPDGGGNPVRGSGASRSTGEAPSPVPGGGNPVRGAGGGAGGGAGASPALGVRTGLGHARRAAALAWTSGRGHVVGQVVLACAAGLVPVLTAWFTKLVLDGLTGPGATVSALLPYAVALLVLGALAGTVPHLAGYAEAELERRVNLLARDRLYTAVNRLPGLVRLENPGFQDRLHLAEQASRSGPGRLVTSALGLAQAGIVIGGFLATLMTVSPVAAGLVLLAVVPLVRVHLDLSREQAAMLWSTGHGQRRELFFARLLSMPHAAKEVRLFGLGDFFRDRMLAELRAVSAEQRRVGLRQLRGQGALALLAAAIAGAGLVWIIGEAVAGRATVGDLSVFVAAVAGTQGALAAGVRRLAAAHQSLLLFDHYEAVRGAEPDLSLPSHPMAASALGHGVELRDVWFRYGPEQPWILRGVTLSIPFGRSLALVGLNGAGKSTLVKLLCRFHDPERGSILWDGVDLRDLDPAALRERVGAVFQDFGEYDLSVAENIAVGDLSALGDHPRVEAAAVRAGADAMIRRLPHGYDTLLTKVFFRGSAGDEEQAGVTLSGGQWQRVALARALLRDRCDLMILDEPSSGLDPHAEHEVHTILREHRTGRTTLLISHRLSAVRDADAIAVLADGRIAELGGHDELVRAGGRYAELFEIQARGYATAVAP</sequence>
<dbReference type="Gene3D" id="3.40.50.300">
    <property type="entry name" value="P-loop containing nucleotide triphosphate hydrolases"/>
    <property type="match status" value="1"/>
</dbReference>
<dbReference type="PANTHER" id="PTHR24221">
    <property type="entry name" value="ATP-BINDING CASSETTE SUB-FAMILY B"/>
    <property type="match status" value="1"/>
</dbReference>
<evidence type="ECO:0000256" key="7">
    <source>
        <dbReference type="SAM" id="MobiDB-lite"/>
    </source>
</evidence>
<evidence type="ECO:0000259" key="9">
    <source>
        <dbReference type="PROSITE" id="PS50893"/>
    </source>
</evidence>
<comment type="caution">
    <text evidence="11">The sequence shown here is derived from an EMBL/GenBank/DDBJ whole genome shotgun (WGS) entry which is preliminary data.</text>
</comment>
<feature type="transmembrane region" description="Helical" evidence="8">
    <location>
        <begin position="121"/>
        <end position="142"/>
    </location>
</feature>
<proteinExistence type="predicted"/>
<dbReference type="PROSITE" id="PS00211">
    <property type="entry name" value="ABC_TRANSPORTER_1"/>
    <property type="match status" value="1"/>
</dbReference>
<feature type="transmembrane region" description="Helical" evidence="8">
    <location>
        <begin position="194"/>
        <end position="215"/>
    </location>
</feature>
<gene>
    <name evidence="11" type="ORF">GCM10022252_20800</name>
</gene>
<dbReference type="PROSITE" id="PS50893">
    <property type="entry name" value="ABC_TRANSPORTER_2"/>
    <property type="match status" value="1"/>
</dbReference>
<evidence type="ECO:0000256" key="6">
    <source>
        <dbReference type="ARBA" id="ARBA00023136"/>
    </source>
</evidence>
<evidence type="ECO:0000256" key="4">
    <source>
        <dbReference type="ARBA" id="ARBA00022840"/>
    </source>
</evidence>
<dbReference type="PROSITE" id="PS50929">
    <property type="entry name" value="ABC_TM1F"/>
    <property type="match status" value="1"/>
</dbReference>
<feature type="domain" description="ABC transmembrane type-1" evidence="10">
    <location>
        <begin position="84"/>
        <end position="367"/>
    </location>
</feature>
<dbReference type="InterPro" id="IPR039421">
    <property type="entry name" value="Type_1_exporter"/>
</dbReference>